<feature type="compositionally biased region" description="Basic residues" evidence="1">
    <location>
        <begin position="11"/>
        <end position="20"/>
    </location>
</feature>
<name>A0A1B7NEZ9_9AGAM</name>
<evidence type="ECO:0000313" key="2">
    <source>
        <dbReference type="EMBL" id="OAX43432.1"/>
    </source>
</evidence>
<dbReference type="Proteomes" id="UP000092154">
    <property type="component" value="Unassembled WGS sequence"/>
</dbReference>
<gene>
    <name evidence="2" type="ORF">K503DRAFT_853314</name>
</gene>
<dbReference type="InParanoid" id="A0A1B7NEZ9"/>
<organism evidence="2 3">
    <name type="scientific">Rhizopogon vinicolor AM-OR11-026</name>
    <dbReference type="NCBI Taxonomy" id="1314800"/>
    <lineage>
        <taxon>Eukaryota</taxon>
        <taxon>Fungi</taxon>
        <taxon>Dikarya</taxon>
        <taxon>Basidiomycota</taxon>
        <taxon>Agaricomycotina</taxon>
        <taxon>Agaricomycetes</taxon>
        <taxon>Agaricomycetidae</taxon>
        <taxon>Boletales</taxon>
        <taxon>Suillineae</taxon>
        <taxon>Rhizopogonaceae</taxon>
        <taxon>Rhizopogon</taxon>
    </lineage>
</organism>
<evidence type="ECO:0000313" key="3">
    <source>
        <dbReference type="Proteomes" id="UP000092154"/>
    </source>
</evidence>
<feature type="region of interest" description="Disordered" evidence="1">
    <location>
        <begin position="1"/>
        <end position="30"/>
    </location>
</feature>
<accession>A0A1B7NEZ9</accession>
<protein>
    <submittedName>
        <fullName evidence="2">Uncharacterized protein</fullName>
    </submittedName>
</protein>
<dbReference type="AlphaFoldDB" id="A0A1B7NEZ9"/>
<reference evidence="2 3" key="1">
    <citation type="submission" date="2016-06" db="EMBL/GenBank/DDBJ databases">
        <title>Comparative genomics of the ectomycorrhizal sister species Rhizopogon vinicolor and Rhizopogon vesiculosus (Basidiomycota: Boletales) reveals a divergence of the mating type B locus.</title>
        <authorList>
            <consortium name="DOE Joint Genome Institute"/>
            <person name="Mujic A.B."/>
            <person name="Kuo A."/>
            <person name="Tritt A."/>
            <person name="Lipzen A."/>
            <person name="Chen C."/>
            <person name="Johnson J."/>
            <person name="Sharma A."/>
            <person name="Barry K."/>
            <person name="Grigoriev I.V."/>
            <person name="Spatafora J.W."/>
        </authorList>
    </citation>
    <scope>NUCLEOTIDE SEQUENCE [LARGE SCALE GENOMIC DNA]</scope>
    <source>
        <strain evidence="2 3">AM-OR11-026</strain>
    </source>
</reference>
<keyword evidence="3" id="KW-1185">Reference proteome</keyword>
<proteinExistence type="predicted"/>
<dbReference type="EMBL" id="KV448138">
    <property type="protein sequence ID" value="OAX43432.1"/>
    <property type="molecule type" value="Genomic_DNA"/>
</dbReference>
<dbReference type="OrthoDB" id="2657902at2759"/>
<sequence>MTDVPEPGQHRAAHHNKRQARSPYSEANPGLNTAKDLIPIEFAKGILETIANIPAVSPTFSTIKNKFNSKHVCHYEKKVPPKMIGKVLWRWNQCTQRLFIDSDHIAGWEKELDCANIALSYSSVLEMNLKKLTSELRSNADGMISFGITQRGPPSHSQRPRSKTITVRVQFFLVAARIFTASADALFARFMEDREWGLQFKIWHWRAKLKTIHLEELPLQSTKTEDLLFRRDASGPLDSLALRSAREFLNCHKSYVSKRIKPTAGEYDRAEFHFTAMIKGSDMQGNLDFKASSIRGLGEVALRMATLRSLYTEMKVPPRKLYSCFPFSTVVFSFTGLK</sequence>
<evidence type="ECO:0000256" key="1">
    <source>
        <dbReference type="SAM" id="MobiDB-lite"/>
    </source>
</evidence>